<keyword evidence="2 5" id="KW-0378">Hydrolase</keyword>
<evidence type="ECO:0000256" key="3">
    <source>
        <dbReference type="ARBA" id="ARBA00022840"/>
    </source>
</evidence>
<dbReference type="NCBIfam" id="TIGR00370">
    <property type="entry name" value="5-oxoprolinase subunit PxpB"/>
    <property type="match status" value="1"/>
</dbReference>
<sequence length="239" mass="26654">MDKPNYQLIPLGDQAIMVQMANQIDPQENQRLQAIARLISGPEILGVVPAYSTLTVNFDAQQTTMARMMDRLDEVIQQSLQMELPPAKTWLIPVSYGGEFGPDLGDVADFAQTSPEEVIKRHTDTDYLIYFLGFLPGFAYMGSVDQQIAMPRLATPRLSIPAGSIGIAGQQTGFYPVASPGGWRLIGQTPIRLYDPQSPQSFYQAGDYVRFVPVNQREFKQIQAAVERDQYQVEVIDHA</sequence>
<dbReference type="SUPFAM" id="SSF160467">
    <property type="entry name" value="PH0987 N-terminal domain-like"/>
    <property type="match status" value="1"/>
</dbReference>
<organism evidence="5 6">
    <name type="scientific">Limosilactobacillus gastricus PS3</name>
    <dbReference type="NCBI Taxonomy" id="1144300"/>
    <lineage>
        <taxon>Bacteria</taxon>
        <taxon>Bacillati</taxon>
        <taxon>Bacillota</taxon>
        <taxon>Bacilli</taxon>
        <taxon>Lactobacillales</taxon>
        <taxon>Lactobacillaceae</taxon>
        <taxon>Limosilactobacillus</taxon>
    </lineage>
</organism>
<dbReference type="GO" id="GO:0005524">
    <property type="term" value="F:ATP binding"/>
    <property type="evidence" value="ECO:0007669"/>
    <property type="project" value="UniProtKB-KW"/>
</dbReference>
<dbReference type="Gene3D" id="3.30.1360.40">
    <property type="match status" value="1"/>
</dbReference>
<accession>H4GJC4</accession>
<dbReference type="STRING" id="1144300.PS3_16007"/>
<dbReference type="InterPro" id="IPR010016">
    <property type="entry name" value="PxpB"/>
</dbReference>
<dbReference type="InterPro" id="IPR029000">
    <property type="entry name" value="Cyclophilin-like_dom_sf"/>
</dbReference>
<dbReference type="PATRIC" id="fig|1144300.3.peg.825"/>
<evidence type="ECO:0000313" key="6">
    <source>
        <dbReference type="Proteomes" id="UP000004567"/>
    </source>
</evidence>
<evidence type="ECO:0000313" key="5">
    <source>
        <dbReference type="EMBL" id="EHS86993.1"/>
    </source>
</evidence>
<evidence type="ECO:0000256" key="2">
    <source>
        <dbReference type="ARBA" id="ARBA00022801"/>
    </source>
</evidence>
<dbReference type="SMART" id="SM00796">
    <property type="entry name" value="AHS1"/>
    <property type="match status" value="1"/>
</dbReference>
<keyword evidence="1" id="KW-0547">Nucleotide-binding</keyword>
<dbReference type="OrthoDB" id="9778567at2"/>
<dbReference type="SUPFAM" id="SSF50891">
    <property type="entry name" value="Cyclophilin-like"/>
    <property type="match status" value="1"/>
</dbReference>
<protein>
    <submittedName>
        <fullName evidence="5">Allophanate hydrolase subunit 1</fullName>
    </submittedName>
</protein>
<dbReference type="Proteomes" id="UP000004567">
    <property type="component" value="Unassembled WGS sequence"/>
</dbReference>
<dbReference type="Pfam" id="PF02682">
    <property type="entry name" value="CT_C_D"/>
    <property type="match status" value="1"/>
</dbReference>
<gene>
    <name evidence="5" type="ORF">PS3_16007</name>
</gene>
<dbReference type="InterPro" id="IPR003833">
    <property type="entry name" value="CT_C_D"/>
</dbReference>
<name>H4GJC4_9LACO</name>
<feature type="domain" description="Carboxyltransferase" evidence="4">
    <location>
        <begin position="6"/>
        <end position="204"/>
    </location>
</feature>
<dbReference type="Gene3D" id="2.40.100.10">
    <property type="entry name" value="Cyclophilin-like"/>
    <property type="match status" value="1"/>
</dbReference>
<comment type="caution">
    <text evidence="5">The sequence shown here is derived from an EMBL/GenBank/DDBJ whole genome shotgun (WGS) entry which is preliminary data.</text>
</comment>
<reference evidence="5 6" key="1">
    <citation type="journal article" date="2013" name="Genome Announc.">
        <title>Genome Sequence of Lactobacillus gastricus PS3, a Strain Isolated from Human Milk.</title>
        <authorList>
            <person name="Martin V."/>
            <person name="Cardenas N."/>
            <person name="Jimenez E."/>
            <person name="Maldonado A."/>
            <person name="Rodriguez J.M."/>
            <person name="Fernandez L."/>
        </authorList>
    </citation>
    <scope>NUCLEOTIDE SEQUENCE [LARGE SCALE GENOMIC DNA]</scope>
    <source>
        <strain evidence="5 6">PS3</strain>
    </source>
</reference>
<evidence type="ECO:0000256" key="1">
    <source>
        <dbReference type="ARBA" id="ARBA00022741"/>
    </source>
</evidence>
<dbReference type="RefSeq" id="WP_007122157.1">
    <property type="nucleotide sequence ID" value="NZ_AICN01000033.1"/>
</dbReference>
<keyword evidence="3" id="KW-0067">ATP-binding</keyword>
<dbReference type="PANTHER" id="PTHR34698">
    <property type="entry name" value="5-OXOPROLINASE SUBUNIT B"/>
    <property type="match status" value="1"/>
</dbReference>
<dbReference type="EMBL" id="AICN01000033">
    <property type="protein sequence ID" value="EHS86993.1"/>
    <property type="molecule type" value="Genomic_DNA"/>
</dbReference>
<dbReference type="GO" id="GO:0016787">
    <property type="term" value="F:hydrolase activity"/>
    <property type="evidence" value="ECO:0007669"/>
    <property type="project" value="UniProtKB-KW"/>
</dbReference>
<dbReference type="PANTHER" id="PTHR34698:SF2">
    <property type="entry name" value="5-OXOPROLINASE SUBUNIT B"/>
    <property type="match status" value="1"/>
</dbReference>
<evidence type="ECO:0000259" key="4">
    <source>
        <dbReference type="SMART" id="SM00796"/>
    </source>
</evidence>
<proteinExistence type="predicted"/>
<dbReference type="AlphaFoldDB" id="H4GJC4"/>